<feature type="domain" description="N-acetyltransferase" evidence="2">
    <location>
        <begin position="49"/>
        <end position="226"/>
    </location>
</feature>
<reference evidence="3 4" key="1">
    <citation type="submission" date="2023-01" db="EMBL/GenBank/DDBJ databases">
        <title>Analysis of 21 Apiospora genomes using comparative genomics revels a genus with tremendous synthesis potential of carbohydrate active enzymes and secondary metabolites.</title>
        <authorList>
            <person name="Sorensen T."/>
        </authorList>
    </citation>
    <scope>NUCLEOTIDE SEQUENCE [LARGE SCALE GENOMIC DNA]</scope>
    <source>
        <strain evidence="3 4">CBS 20057</strain>
    </source>
</reference>
<dbReference type="InterPro" id="IPR051531">
    <property type="entry name" value="N-acetyltransferase"/>
</dbReference>
<dbReference type="SUPFAM" id="SSF55729">
    <property type="entry name" value="Acyl-CoA N-acyltransferases (Nat)"/>
    <property type="match status" value="1"/>
</dbReference>
<keyword evidence="4" id="KW-1185">Reference proteome</keyword>
<dbReference type="InterPro" id="IPR000182">
    <property type="entry name" value="GNAT_dom"/>
</dbReference>
<evidence type="ECO:0000313" key="4">
    <source>
        <dbReference type="Proteomes" id="UP001396898"/>
    </source>
</evidence>
<evidence type="ECO:0000256" key="1">
    <source>
        <dbReference type="SAM" id="MobiDB-lite"/>
    </source>
</evidence>
<dbReference type="InterPro" id="IPR016181">
    <property type="entry name" value="Acyl_CoA_acyltransferase"/>
</dbReference>
<accession>A0ABR1S775</accession>
<dbReference type="EMBL" id="JAQQWI010000007">
    <property type="protein sequence ID" value="KAK8027712.1"/>
    <property type="molecule type" value="Genomic_DNA"/>
</dbReference>
<protein>
    <submittedName>
        <fullName evidence="3">Acyl-CoA N-acyltransferase</fullName>
    </submittedName>
</protein>
<organism evidence="3 4">
    <name type="scientific">Apiospora marii</name>
    <dbReference type="NCBI Taxonomy" id="335849"/>
    <lineage>
        <taxon>Eukaryota</taxon>
        <taxon>Fungi</taxon>
        <taxon>Dikarya</taxon>
        <taxon>Ascomycota</taxon>
        <taxon>Pezizomycotina</taxon>
        <taxon>Sordariomycetes</taxon>
        <taxon>Xylariomycetidae</taxon>
        <taxon>Amphisphaeriales</taxon>
        <taxon>Apiosporaceae</taxon>
        <taxon>Apiospora</taxon>
    </lineage>
</organism>
<evidence type="ECO:0000313" key="3">
    <source>
        <dbReference type="EMBL" id="KAK8027712.1"/>
    </source>
</evidence>
<dbReference type="PANTHER" id="PTHR43792:SF1">
    <property type="entry name" value="N-ACETYLTRANSFERASE DOMAIN-CONTAINING PROTEIN"/>
    <property type="match status" value="1"/>
</dbReference>
<dbReference type="Proteomes" id="UP001396898">
    <property type="component" value="Unassembled WGS sequence"/>
</dbReference>
<comment type="caution">
    <text evidence="3">The sequence shown here is derived from an EMBL/GenBank/DDBJ whole genome shotgun (WGS) entry which is preliminary data.</text>
</comment>
<dbReference type="Gene3D" id="3.40.630.30">
    <property type="match status" value="1"/>
</dbReference>
<sequence>MATAPEDNTHTATTPDGGARDDGTILVRTTLPILPLPTNDARPHVQTARLLVRPLQQSDLAGLHALRTQPEAMTGTRLGRPDRDLMETQAALDFFLGNDSDGDGGPASPPYLWGAFLRSTGELIGEGGVHALTSDAATASGWPEIGYKFRREHWGRGYATEFLGAVLGSWWGLPRRAVEIRINRRAVEVAADHGRGDVVAAAEHVYANAEPGNVGSCRVLEKLEFQRFHEWTEPDTQEHRVGEPLDLVGYLLTSPGLPSSRADGDGLLCRDARRLILLRSIR</sequence>
<feature type="region of interest" description="Disordered" evidence="1">
    <location>
        <begin position="1"/>
        <end position="23"/>
    </location>
</feature>
<name>A0ABR1S775_9PEZI</name>
<proteinExistence type="predicted"/>
<gene>
    <name evidence="3" type="ORF">PG991_004768</name>
</gene>
<dbReference type="Pfam" id="PF13302">
    <property type="entry name" value="Acetyltransf_3"/>
    <property type="match status" value="1"/>
</dbReference>
<dbReference type="PANTHER" id="PTHR43792">
    <property type="entry name" value="GNAT FAMILY, PUTATIVE (AFU_ORTHOLOGUE AFUA_3G00765)-RELATED-RELATED"/>
    <property type="match status" value="1"/>
</dbReference>
<evidence type="ECO:0000259" key="2">
    <source>
        <dbReference type="Pfam" id="PF13302"/>
    </source>
</evidence>